<dbReference type="InterPro" id="IPR019786">
    <property type="entry name" value="Zinc_finger_PHD-type_CS"/>
</dbReference>
<feature type="domain" description="PHD-type" evidence="6">
    <location>
        <begin position="588"/>
        <end position="646"/>
    </location>
</feature>
<dbReference type="PROSITE" id="PS50016">
    <property type="entry name" value="ZF_PHD_2"/>
    <property type="match status" value="1"/>
</dbReference>
<keyword evidence="3" id="KW-0862">Zinc</keyword>
<sequence>MASNTSSPQKEPHSSYASPTSAGFPSHSYQDMSYQQPGMSGGGDVMDMPASSQHMSMHQGMMQNFNPMMSQAYQGYDPQRPMPMPGQHQQPLGYAMHSPGPSQKNAGANVMGPPQMMPAPPMMRQCSQPNMPMPQMPMQPLPRPRSSHTAHSAAHSPYSRPQPSPLHAPSPLAQEVFASPSYPSPMQRMTGTPQTQATTSAQPTSPAQNANNANPKMSPYPGPQPMMPMLPGQPGTMNTGQLTPGHYPPGQMSRFMMGPSGPYHHPGMMPQQQGQAQPQPPLQSPSHNPFPPNFQMPSVNFPVYSTTEMPAAFPQFMEAHMRQNPQFARQYYQGPRRPLPMEYPKGMQGLNPMEPTTFGYLNNGNPYFDARFAGPPAGAAQFAAGAQAKPKPAPKAPKKSRAKKKPAEEKVEPPNYVQPLQHGMRPMHEHNMMVAQMAGYPPHQMMGMPGGPPMPGMMAMGPGRPLDGQLGMPPNGRLLDTNTVQSSNDIQQHPNAQLHLNGPPSASETNGGKNTPIKPEPAGTPHSSTSSGADGTHADQDKKPDFSPITPTSMNSEPKPEDAEVNGQLRDEKPDPAELMDVDETIGDDFCPGCNGKLQKDDLTITCGVQCGRTYHKQCSSLNDRAYFHIRATPGSTWICDECYRNSNEQLENVCPIAQIST</sequence>
<feature type="compositionally biased region" description="Pro residues" evidence="5">
    <location>
        <begin position="218"/>
        <end position="228"/>
    </location>
</feature>
<evidence type="ECO:0000259" key="6">
    <source>
        <dbReference type="PROSITE" id="PS50016"/>
    </source>
</evidence>
<gene>
    <name evidence="7" type="ORF">MSPICULIGERA_LOCUS21543</name>
</gene>
<proteinExistence type="predicted"/>
<feature type="compositionally biased region" description="Low complexity" evidence="5">
    <location>
        <begin position="265"/>
        <end position="277"/>
    </location>
</feature>
<feature type="compositionally biased region" description="Low complexity" evidence="5">
    <location>
        <begin position="381"/>
        <end position="390"/>
    </location>
</feature>
<evidence type="ECO:0000256" key="1">
    <source>
        <dbReference type="ARBA" id="ARBA00022723"/>
    </source>
</evidence>
<feature type="compositionally biased region" description="Low complexity" evidence="5">
    <location>
        <begin position="192"/>
        <end position="208"/>
    </location>
</feature>
<feature type="compositionally biased region" description="Low complexity" evidence="5">
    <location>
        <begin position="147"/>
        <end position="156"/>
    </location>
</feature>
<accession>A0AA36D982</accession>
<keyword evidence="2 4" id="KW-0863">Zinc-finger</keyword>
<dbReference type="SMART" id="SM00249">
    <property type="entry name" value="PHD"/>
    <property type="match status" value="1"/>
</dbReference>
<evidence type="ECO:0000313" key="7">
    <source>
        <dbReference type="EMBL" id="CAJ0583463.1"/>
    </source>
</evidence>
<dbReference type="InterPro" id="IPR011011">
    <property type="entry name" value="Znf_FYVE_PHD"/>
</dbReference>
<dbReference type="SUPFAM" id="SSF57903">
    <property type="entry name" value="FYVE/PHD zinc finger"/>
    <property type="match status" value="1"/>
</dbReference>
<feature type="region of interest" description="Disordered" evidence="5">
    <location>
        <begin position="84"/>
        <end position="247"/>
    </location>
</feature>
<dbReference type="InterPro" id="IPR019787">
    <property type="entry name" value="Znf_PHD-finger"/>
</dbReference>
<feature type="region of interest" description="Disordered" evidence="5">
    <location>
        <begin position="1"/>
        <end position="46"/>
    </location>
</feature>
<dbReference type="Proteomes" id="UP001177023">
    <property type="component" value="Unassembled WGS sequence"/>
</dbReference>
<keyword evidence="1" id="KW-0479">Metal-binding</keyword>
<keyword evidence="8" id="KW-1185">Reference proteome</keyword>
<feature type="region of interest" description="Disordered" evidence="5">
    <location>
        <begin position="381"/>
        <end position="419"/>
    </location>
</feature>
<evidence type="ECO:0000256" key="5">
    <source>
        <dbReference type="SAM" id="MobiDB-lite"/>
    </source>
</evidence>
<feature type="region of interest" description="Disordered" evidence="5">
    <location>
        <begin position="260"/>
        <end position="286"/>
    </location>
</feature>
<dbReference type="GO" id="GO:0008270">
    <property type="term" value="F:zinc ion binding"/>
    <property type="evidence" value="ECO:0007669"/>
    <property type="project" value="UniProtKB-KW"/>
</dbReference>
<feature type="region of interest" description="Disordered" evidence="5">
    <location>
        <begin position="494"/>
        <end position="575"/>
    </location>
</feature>
<evidence type="ECO:0000256" key="4">
    <source>
        <dbReference type="PROSITE-ProRule" id="PRU00146"/>
    </source>
</evidence>
<feature type="compositionally biased region" description="Basic and acidic residues" evidence="5">
    <location>
        <begin position="536"/>
        <end position="545"/>
    </location>
</feature>
<reference evidence="7" key="1">
    <citation type="submission" date="2023-06" db="EMBL/GenBank/DDBJ databases">
        <authorList>
            <person name="Delattre M."/>
        </authorList>
    </citation>
    <scope>NUCLEOTIDE SEQUENCE</scope>
    <source>
        <strain evidence="7">AF72</strain>
    </source>
</reference>
<dbReference type="AlphaFoldDB" id="A0AA36D982"/>
<feature type="non-terminal residue" evidence="7">
    <location>
        <position position="1"/>
    </location>
</feature>
<feature type="compositionally biased region" description="Polar residues" evidence="5">
    <location>
        <begin position="504"/>
        <end position="513"/>
    </location>
</feature>
<evidence type="ECO:0000256" key="3">
    <source>
        <dbReference type="ARBA" id="ARBA00022833"/>
    </source>
</evidence>
<feature type="compositionally biased region" description="Pro residues" evidence="5">
    <location>
        <begin position="131"/>
        <end position="143"/>
    </location>
</feature>
<feature type="region of interest" description="Disordered" evidence="5">
    <location>
        <begin position="446"/>
        <end position="482"/>
    </location>
</feature>
<feature type="compositionally biased region" description="Polar residues" evidence="5">
    <location>
        <begin position="1"/>
        <end position="38"/>
    </location>
</feature>
<dbReference type="Gene3D" id="3.30.40.10">
    <property type="entry name" value="Zinc/RING finger domain, C3HC4 (zinc finger)"/>
    <property type="match status" value="1"/>
</dbReference>
<organism evidence="7 8">
    <name type="scientific">Mesorhabditis spiculigera</name>
    <dbReference type="NCBI Taxonomy" id="96644"/>
    <lineage>
        <taxon>Eukaryota</taxon>
        <taxon>Metazoa</taxon>
        <taxon>Ecdysozoa</taxon>
        <taxon>Nematoda</taxon>
        <taxon>Chromadorea</taxon>
        <taxon>Rhabditida</taxon>
        <taxon>Rhabditina</taxon>
        <taxon>Rhabditomorpha</taxon>
        <taxon>Rhabditoidea</taxon>
        <taxon>Rhabditidae</taxon>
        <taxon>Mesorhabditinae</taxon>
        <taxon>Mesorhabditis</taxon>
    </lineage>
</organism>
<dbReference type="EMBL" id="CATQJA010002665">
    <property type="protein sequence ID" value="CAJ0583463.1"/>
    <property type="molecule type" value="Genomic_DNA"/>
</dbReference>
<dbReference type="InterPro" id="IPR013083">
    <property type="entry name" value="Znf_RING/FYVE/PHD"/>
</dbReference>
<evidence type="ECO:0000313" key="8">
    <source>
        <dbReference type="Proteomes" id="UP001177023"/>
    </source>
</evidence>
<dbReference type="InterPro" id="IPR001965">
    <property type="entry name" value="Znf_PHD"/>
</dbReference>
<dbReference type="PROSITE" id="PS01359">
    <property type="entry name" value="ZF_PHD_1"/>
    <property type="match status" value="1"/>
</dbReference>
<name>A0AA36D982_9BILA</name>
<evidence type="ECO:0000256" key="2">
    <source>
        <dbReference type="ARBA" id="ARBA00022771"/>
    </source>
</evidence>
<protein>
    <recommendedName>
        <fullName evidence="6">PHD-type domain-containing protein</fullName>
    </recommendedName>
</protein>
<comment type="caution">
    <text evidence="7">The sequence shown here is derived from an EMBL/GenBank/DDBJ whole genome shotgun (WGS) entry which is preliminary data.</text>
</comment>